<dbReference type="RefSeq" id="WP_141608204.1">
    <property type="nucleotide sequence ID" value="NZ_VIGC02000001.1"/>
</dbReference>
<dbReference type="Proteomes" id="UP000317371">
    <property type="component" value="Unassembled WGS sequence"/>
</dbReference>
<feature type="transmembrane region" description="Helical" evidence="1">
    <location>
        <begin position="49"/>
        <end position="69"/>
    </location>
</feature>
<keyword evidence="1" id="KW-1133">Transmembrane helix</keyword>
<feature type="transmembrane region" description="Helical" evidence="1">
    <location>
        <begin position="21"/>
        <end position="43"/>
    </location>
</feature>
<sequence>MFTRSPIFIRFQHYGRQIADRSWWLVMAPGLALMALALAILIWPELLAYLVAFGLLFVGTSLTLWGWTLRQAERRARRYREEFREQRTVYYDVY</sequence>
<gene>
    <name evidence="2" type="ORF">FKZ61_01025</name>
</gene>
<dbReference type="InParanoid" id="A0A540VMK4"/>
<evidence type="ECO:0000313" key="2">
    <source>
        <dbReference type="EMBL" id="TQE97991.1"/>
    </source>
</evidence>
<dbReference type="AlphaFoldDB" id="A0A540VMK4"/>
<protein>
    <submittedName>
        <fullName evidence="2">Uncharacterized protein</fullName>
    </submittedName>
</protein>
<keyword evidence="3" id="KW-1185">Reference proteome</keyword>
<organism evidence="2 3">
    <name type="scientific">Litorilinea aerophila</name>
    <dbReference type="NCBI Taxonomy" id="1204385"/>
    <lineage>
        <taxon>Bacteria</taxon>
        <taxon>Bacillati</taxon>
        <taxon>Chloroflexota</taxon>
        <taxon>Caldilineae</taxon>
        <taxon>Caldilineales</taxon>
        <taxon>Caldilineaceae</taxon>
        <taxon>Litorilinea</taxon>
    </lineage>
</organism>
<dbReference type="EMBL" id="VIGC01000001">
    <property type="protein sequence ID" value="TQE97991.1"/>
    <property type="molecule type" value="Genomic_DNA"/>
</dbReference>
<keyword evidence="1" id="KW-0472">Membrane</keyword>
<evidence type="ECO:0000256" key="1">
    <source>
        <dbReference type="SAM" id="Phobius"/>
    </source>
</evidence>
<evidence type="ECO:0000313" key="3">
    <source>
        <dbReference type="Proteomes" id="UP000317371"/>
    </source>
</evidence>
<comment type="caution">
    <text evidence="2">The sequence shown here is derived from an EMBL/GenBank/DDBJ whole genome shotgun (WGS) entry which is preliminary data.</text>
</comment>
<name>A0A540VMK4_9CHLR</name>
<proteinExistence type="predicted"/>
<accession>A0A540VMK4</accession>
<keyword evidence="1" id="KW-0812">Transmembrane</keyword>
<reference evidence="2 3" key="1">
    <citation type="submission" date="2019-06" db="EMBL/GenBank/DDBJ databases">
        <title>Genome sequence of Litorilinea aerophila BAA-2444.</title>
        <authorList>
            <person name="Maclea K.S."/>
            <person name="Maurais E.G."/>
            <person name="Iannazzi L.C."/>
        </authorList>
    </citation>
    <scope>NUCLEOTIDE SEQUENCE [LARGE SCALE GENOMIC DNA]</scope>
    <source>
        <strain evidence="2 3">ATCC BAA-2444</strain>
    </source>
</reference>